<gene>
    <name evidence="1" type="ORF">EV645_6575</name>
</gene>
<accession>A0A4Q7WMQ2</accession>
<proteinExistence type="predicted"/>
<protein>
    <submittedName>
        <fullName evidence="1">Uncharacterized protein</fullName>
    </submittedName>
</protein>
<dbReference type="AlphaFoldDB" id="A0A4Q7WMQ2"/>
<evidence type="ECO:0000313" key="1">
    <source>
        <dbReference type="EMBL" id="RZU11407.1"/>
    </source>
</evidence>
<dbReference type="EMBL" id="SHKR01000015">
    <property type="protein sequence ID" value="RZU11407.1"/>
    <property type="molecule type" value="Genomic_DNA"/>
</dbReference>
<comment type="caution">
    <text evidence="1">The sequence shown here is derived from an EMBL/GenBank/DDBJ whole genome shotgun (WGS) entry which is preliminary data.</text>
</comment>
<organism evidence="1 2">
    <name type="scientific">Kribbella rubisoli</name>
    <dbReference type="NCBI Taxonomy" id="3075929"/>
    <lineage>
        <taxon>Bacteria</taxon>
        <taxon>Bacillati</taxon>
        <taxon>Actinomycetota</taxon>
        <taxon>Actinomycetes</taxon>
        <taxon>Propionibacteriales</taxon>
        <taxon>Kribbellaceae</taxon>
        <taxon>Kribbella</taxon>
    </lineage>
</organism>
<reference evidence="1 2" key="1">
    <citation type="journal article" date="2015" name="Stand. Genomic Sci.">
        <title>Genomic Encyclopedia of Bacterial and Archaeal Type Strains, Phase III: the genomes of soil and plant-associated and newly described type strains.</title>
        <authorList>
            <person name="Whitman W.B."/>
            <person name="Woyke T."/>
            <person name="Klenk H.P."/>
            <person name="Zhou Y."/>
            <person name="Lilburn T.G."/>
            <person name="Beck B.J."/>
            <person name="De Vos P."/>
            <person name="Vandamme P."/>
            <person name="Eisen J.A."/>
            <person name="Garrity G."/>
            <person name="Hugenholtz P."/>
            <person name="Kyrpides N.C."/>
        </authorList>
    </citation>
    <scope>NUCLEOTIDE SEQUENCE [LARGE SCALE GENOMIC DNA]</scope>
    <source>
        <strain evidence="1 2">VKM Ac-2540</strain>
    </source>
</reference>
<dbReference type="OrthoDB" id="3316774at2"/>
<sequence>MPRLDVIALLGLRPETPALRHVLIDDNGPALVGRQWRGFLVHDGSYSPLEPAIHGAHLLLRPDLYDILENVVGKDRLSLGLTVSHVEQESSPDELEAED</sequence>
<keyword evidence="2" id="KW-1185">Reference proteome</keyword>
<dbReference type="RefSeq" id="WP_130447853.1">
    <property type="nucleotide sequence ID" value="NZ_SHKR01000015.1"/>
</dbReference>
<name>A0A4Q7WMQ2_9ACTN</name>
<evidence type="ECO:0000313" key="2">
    <source>
        <dbReference type="Proteomes" id="UP000292027"/>
    </source>
</evidence>
<dbReference type="Proteomes" id="UP000292027">
    <property type="component" value="Unassembled WGS sequence"/>
</dbReference>